<dbReference type="Gene3D" id="3.40.970.10">
    <property type="entry name" value="Ribonuclease H1, N-terminal domain"/>
    <property type="match status" value="1"/>
</dbReference>
<dbReference type="InterPro" id="IPR037056">
    <property type="entry name" value="RNase_H1_N_sf"/>
</dbReference>
<name>A0ABU6WJ92_9FABA</name>
<evidence type="ECO:0000256" key="1">
    <source>
        <dbReference type="SAM" id="MobiDB-lite"/>
    </source>
</evidence>
<evidence type="ECO:0000313" key="4">
    <source>
        <dbReference type="Proteomes" id="UP001341840"/>
    </source>
</evidence>
<dbReference type="InterPro" id="IPR011320">
    <property type="entry name" value="RNase_H1_N"/>
</dbReference>
<reference evidence="3 4" key="1">
    <citation type="journal article" date="2023" name="Plants (Basel)">
        <title>Bridging the Gap: Combining Genomics and Transcriptomics Approaches to Understand Stylosanthes scabra, an Orphan Legume from the Brazilian Caatinga.</title>
        <authorList>
            <person name="Ferreira-Neto J.R.C."/>
            <person name="da Silva M.D."/>
            <person name="Binneck E."/>
            <person name="de Melo N.F."/>
            <person name="da Silva R.H."/>
            <person name="de Melo A.L.T.M."/>
            <person name="Pandolfi V."/>
            <person name="Bustamante F.O."/>
            <person name="Brasileiro-Vidal A.C."/>
            <person name="Benko-Iseppon A.M."/>
        </authorList>
    </citation>
    <scope>NUCLEOTIDE SEQUENCE [LARGE SCALE GENOMIC DNA]</scope>
    <source>
        <tissue evidence="3">Leaves</tissue>
    </source>
</reference>
<dbReference type="Pfam" id="PF01693">
    <property type="entry name" value="Cauli_VI"/>
    <property type="match status" value="1"/>
</dbReference>
<keyword evidence="4" id="KW-1185">Reference proteome</keyword>
<dbReference type="EMBL" id="JASCZI010181686">
    <property type="protein sequence ID" value="MED6185337.1"/>
    <property type="molecule type" value="Genomic_DNA"/>
</dbReference>
<comment type="caution">
    <text evidence="3">The sequence shown here is derived from an EMBL/GenBank/DDBJ whole genome shotgun (WGS) entry which is preliminary data.</text>
</comment>
<gene>
    <name evidence="3" type="ORF">PIB30_056036</name>
</gene>
<proteinExistence type="predicted"/>
<feature type="region of interest" description="Disordered" evidence="1">
    <location>
        <begin position="59"/>
        <end position="84"/>
    </location>
</feature>
<dbReference type="SUPFAM" id="SSF55658">
    <property type="entry name" value="L9 N-domain-like"/>
    <property type="match status" value="1"/>
</dbReference>
<protein>
    <recommendedName>
        <fullName evidence="2">Ribonuclease H1 N-terminal domain-containing protein</fullName>
    </recommendedName>
</protein>
<accession>A0ABU6WJ92</accession>
<dbReference type="InterPro" id="IPR009027">
    <property type="entry name" value="Ribosomal_bL9/RNase_H1_N"/>
</dbReference>
<evidence type="ECO:0000313" key="3">
    <source>
        <dbReference type="EMBL" id="MED6185337.1"/>
    </source>
</evidence>
<feature type="compositionally biased region" description="Polar residues" evidence="1">
    <location>
        <begin position="72"/>
        <end position="81"/>
    </location>
</feature>
<sequence length="175" mass="19276">MATSAQKFTHYAVRIGRNPGIYTDWDEAEEQEGQSRKMKGAQTSKVEWLTPQMQKMGVGSSQATFTPGEGSGSSPTQSRGSQDGAFVPETQLGGFIIAKEMDLYLVRICTKLGLGTPKFEPKAFHTHYGARMFTFSAELRCEEKGIMLAVDGCAYTLLDKLLTVTGHAIMDFNYK</sequence>
<dbReference type="Proteomes" id="UP001341840">
    <property type="component" value="Unassembled WGS sequence"/>
</dbReference>
<organism evidence="3 4">
    <name type="scientific">Stylosanthes scabra</name>
    <dbReference type="NCBI Taxonomy" id="79078"/>
    <lineage>
        <taxon>Eukaryota</taxon>
        <taxon>Viridiplantae</taxon>
        <taxon>Streptophyta</taxon>
        <taxon>Embryophyta</taxon>
        <taxon>Tracheophyta</taxon>
        <taxon>Spermatophyta</taxon>
        <taxon>Magnoliopsida</taxon>
        <taxon>eudicotyledons</taxon>
        <taxon>Gunneridae</taxon>
        <taxon>Pentapetalae</taxon>
        <taxon>rosids</taxon>
        <taxon>fabids</taxon>
        <taxon>Fabales</taxon>
        <taxon>Fabaceae</taxon>
        <taxon>Papilionoideae</taxon>
        <taxon>50 kb inversion clade</taxon>
        <taxon>dalbergioids sensu lato</taxon>
        <taxon>Dalbergieae</taxon>
        <taxon>Pterocarpus clade</taxon>
        <taxon>Stylosanthes</taxon>
    </lineage>
</organism>
<evidence type="ECO:0000259" key="2">
    <source>
        <dbReference type="Pfam" id="PF01693"/>
    </source>
</evidence>
<feature type="domain" description="Ribonuclease H1 N-terminal" evidence="2">
    <location>
        <begin position="11"/>
        <end position="31"/>
    </location>
</feature>